<evidence type="ECO:0000313" key="2">
    <source>
        <dbReference type="EMBL" id="KAK8013179.1"/>
    </source>
</evidence>
<comment type="caution">
    <text evidence="2">The sequence shown here is derived from an EMBL/GenBank/DDBJ whole genome shotgun (WGS) entry which is preliminary data.</text>
</comment>
<dbReference type="Proteomes" id="UP001396898">
    <property type="component" value="Unassembled WGS sequence"/>
</dbReference>
<feature type="transmembrane region" description="Helical" evidence="1">
    <location>
        <begin position="312"/>
        <end position="331"/>
    </location>
</feature>
<evidence type="ECO:0000313" key="3">
    <source>
        <dbReference type="Proteomes" id="UP001396898"/>
    </source>
</evidence>
<gene>
    <name evidence="2" type="ORF">PG991_009450</name>
</gene>
<dbReference type="EMBL" id="JAQQWI010000014">
    <property type="protein sequence ID" value="KAK8013179.1"/>
    <property type="molecule type" value="Genomic_DNA"/>
</dbReference>
<keyword evidence="3" id="KW-1185">Reference proteome</keyword>
<name>A0ABR1RIR3_9PEZI</name>
<sequence>MPLTTSSKVALESLVVPQNLAILCSNLFPRVCFDFSSGALRAWSKDTEEYFGPVKTLCSYVFPEQFVVLQCRDRKHLSHVVCLPAVPVPGTTGFVRANTWNREYMPASSTKISGQRIWQRFLFHRGRRLPDTLSMLKRSAASTQTRQHMAHMDVRFEFPMQQDVGMSLVDVQAVGADWNANWKGLKKHVSSKGFIARLTFSHASGAAFALYTENLEGPSDWNYDSGSNSALASVEVAKLGEHSHLDAKLRGGKMQNNNHLTIDKYGWLFWWALPRTSTVIDRLRVDVSVKQGPAPDGKSSYVVIVKTSSHNISNGIIVHLLLFIIAVVISFI</sequence>
<protein>
    <submittedName>
        <fullName evidence="2">Uncharacterized protein</fullName>
    </submittedName>
</protein>
<proteinExistence type="predicted"/>
<keyword evidence="1" id="KW-0812">Transmembrane</keyword>
<accession>A0ABR1RIR3</accession>
<evidence type="ECO:0000256" key="1">
    <source>
        <dbReference type="SAM" id="Phobius"/>
    </source>
</evidence>
<keyword evidence="1" id="KW-1133">Transmembrane helix</keyword>
<keyword evidence="1" id="KW-0472">Membrane</keyword>
<organism evidence="2 3">
    <name type="scientific">Apiospora marii</name>
    <dbReference type="NCBI Taxonomy" id="335849"/>
    <lineage>
        <taxon>Eukaryota</taxon>
        <taxon>Fungi</taxon>
        <taxon>Dikarya</taxon>
        <taxon>Ascomycota</taxon>
        <taxon>Pezizomycotina</taxon>
        <taxon>Sordariomycetes</taxon>
        <taxon>Xylariomycetidae</taxon>
        <taxon>Amphisphaeriales</taxon>
        <taxon>Apiosporaceae</taxon>
        <taxon>Apiospora</taxon>
    </lineage>
</organism>
<reference evidence="2 3" key="1">
    <citation type="submission" date="2023-01" db="EMBL/GenBank/DDBJ databases">
        <title>Analysis of 21 Apiospora genomes using comparative genomics revels a genus with tremendous synthesis potential of carbohydrate active enzymes and secondary metabolites.</title>
        <authorList>
            <person name="Sorensen T."/>
        </authorList>
    </citation>
    <scope>NUCLEOTIDE SEQUENCE [LARGE SCALE GENOMIC DNA]</scope>
    <source>
        <strain evidence="2 3">CBS 20057</strain>
    </source>
</reference>